<protein>
    <submittedName>
        <fullName evidence="1">Uncharacterized protein</fullName>
    </submittedName>
</protein>
<dbReference type="RefSeq" id="WP_055154763.1">
    <property type="nucleotide sequence ID" value="NZ_CYZU01000048.1"/>
</dbReference>
<dbReference type="AlphaFoldDB" id="A0A174JJP2"/>
<dbReference type="Proteomes" id="UP000095544">
    <property type="component" value="Unassembled WGS sequence"/>
</dbReference>
<evidence type="ECO:0000313" key="1">
    <source>
        <dbReference type="EMBL" id="CUO99942.1"/>
    </source>
</evidence>
<name>A0A174JJP2_9FIRM</name>
<evidence type="ECO:0000313" key="2">
    <source>
        <dbReference type="Proteomes" id="UP000095544"/>
    </source>
</evidence>
<organism evidence="1 2">
    <name type="scientific">Faecalicatena contorta</name>
    <dbReference type="NCBI Taxonomy" id="39482"/>
    <lineage>
        <taxon>Bacteria</taxon>
        <taxon>Bacillati</taxon>
        <taxon>Bacillota</taxon>
        <taxon>Clostridia</taxon>
        <taxon>Lachnospirales</taxon>
        <taxon>Lachnospiraceae</taxon>
        <taxon>Faecalicatena</taxon>
    </lineage>
</organism>
<gene>
    <name evidence="1" type="ORF">ERS852491_03974</name>
</gene>
<proteinExistence type="predicted"/>
<reference evidence="1 2" key="1">
    <citation type="submission" date="2015-09" db="EMBL/GenBank/DDBJ databases">
        <authorList>
            <consortium name="Pathogen Informatics"/>
        </authorList>
    </citation>
    <scope>NUCLEOTIDE SEQUENCE [LARGE SCALE GENOMIC DNA]</scope>
    <source>
        <strain evidence="1 2">2789STDY5834876</strain>
    </source>
</reference>
<dbReference type="EMBL" id="CYZU01000048">
    <property type="protein sequence ID" value="CUO99942.1"/>
    <property type="molecule type" value="Genomic_DNA"/>
</dbReference>
<sequence length="111" mass="12050">MPSLKKGGLTVTKEKVWSGNTGRAADGNVIGDLVAIKYTLQCEWPPLSRADTAKIDQAVSPAFFNVTFLDPGSNTRITRTFYAGTPTYPVYTYVNGNGITYNGVKVDLVEK</sequence>
<accession>A0A174JJP2</accession>
<dbReference type="STRING" id="39482.ERS852491_03974"/>